<dbReference type="CDD" id="cd07573">
    <property type="entry name" value="CPA"/>
    <property type="match status" value="1"/>
</dbReference>
<dbReference type="AlphaFoldDB" id="A0A1H7R219"/>
<dbReference type="RefSeq" id="WP_093006095.1">
    <property type="nucleotide sequence ID" value="NZ_FNZZ01000004.1"/>
</dbReference>
<evidence type="ECO:0000256" key="2">
    <source>
        <dbReference type="ARBA" id="ARBA00034122"/>
    </source>
</evidence>
<keyword evidence="5" id="KW-1185">Reference proteome</keyword>
<evidence type="ECO:0000313" key="5">
    <source>
        <dbReference type="Proteomes" id="UP000199214"/>
    </source>
</evidence>
<protein>
    <submittedName>
        <fullName evidence="4">N-carbamoylputrescine amidase</fullName>
    </submittedName>
</protein>
<dbReference type="STRING" id="1855283.SAMN05216382_2110"/>
<gene>
    <name evidence="4" type="ORF">SAMN05216382_2110</name>
</gene>
<reference evidence="5" key="1">
    <citation type="submission" date="2016-10" db="EMBL/GenBank/DDBJ databases">
        <authorList>
            <person name="Varghese N."/>
            <person name="Submissions S."/>
        </authorList>
    </citation>
    <scope>NUCLEOTIDE SEQUENCE [LARGE SCALE GENOMIC DNA]</scope>
    <source>
        <strain evidence="5">JS21-1</strain>
    </source>
</reference>
<organism evidence="4 5">
    <name type="scientific">Sphingomonas palmae</name>
    <dbReference type="NCBI Taxonomy" id="1855283"/>
    <lineage>
        <taxon>Bacteria</taxon>
        <taxon>Pseudomonadati</taxon>
        <taxon>Pseudomonadota</taxon>
        <taxon>Alphaproteobacteria</taxon>
        <taxon>Sphingomonadales</taxon>
        <taxon>Sphingomonadaceae</taxon>
        <taxon>Sphingomonas</taxon>
    </lineage>
</organism>
<dbReference type="InterPro" id="IPR050345">
    <property type="entry name" value="Aliph_Amidase/BUP"/>
</dbReference>
<dbReference type="GO" id="GO:0050126">
    <property type="term" value="F:N-carbamoylputrescine amidase activity"/>
    <property type="evidence" value="ECO:0007669"/>
    <property type="project" value="InterPro"/>
</dbReference>
<evidence type="ECO:0000313" key="4">
    <source>
        <dbReference type="EMBL" id="SEL54300.1"/>
    </source>
</evidence>
<dbReference type="PROSITE" id="PS50263">
    <property type="entry name" value="CN_HYDROLASE"/>
    <property type="match status" value="1"/>
</dbReference>
<evidence type="ECO:0000259" key="3">
    <source>
        <dbReference type="PROSITE" id="PS50263"/>
    </source>
</evidence>
<sequence length="286" mass="31470">MTEITVAALQLSFSADIDANIAKVSQGVREAHARGAQVILPPELFEGEYFCRVEDEGLFANAAPVGEHKAVLAMQALAEALKVTIPTSFFEADGPHYYNSLAMIGPDGEVQGVYRKSHIPDGPGYEEKFYFRPGNTGFKVWPAPPAAPGWKLGVGVCWDQWYPETARAMMLMGAELLFYPTAIGSEPHDTSLDTARLWRRAMVGHAVSNVVPVIAANRVGVEHGQTFYGTSFITDERGDILAELNREEEGVITATLDLARVKRHRAAFGFFRDRRPELYGRLVADV</sequence>
<dbReference type="Pfam" id="PF00795">
    <property type="entry name" value="CN_hydrolase"/>
    <property type="match status" value="1"/>
</dbReference>
<dbReference type="PANTHER" id="PTHR43674:SF2">
    <property type="entry name" value="BETA-UREIDOPROPIONASE"/>
    <property type="match status" value="1"/>
</dbReference>
<dbReference type="EMBL" id="FNZZ01000004">
    <property type="protein sequence ID" value="SEL54300.1"/>
    <property type="molecule type" value="Genomic_DNA"/>
</dbReference>
<dbReference type="NCBIfam" id="TIGR03381">
    <property type="entry name" value="agmatine_aguB"/>
    <property type="match status" value="1"/>
</dbReference>
<feature type="domain" description="CN hydrolase" evidence="3">
    <location>
        <begin position="4"/>
        <end position="258"/>
    </location>
</feature>
<name>A0A1H7R219_9SPHN</name>
<accession>A0A1H7R219</accession>
<dbReference type="OrthoDB" id="9803803at2"/>
<dbReference type="SUPFAM" id="SSF56317">
    <property type="entry name" value="Carbon-nitrogen hydrolase"/>
    <property type="match status" value="1"/>
</dbReference>
<dbReference type="Gene3D" id="3.60.110.10">
    <property type="entry name" value="Carbon-nitrogen hydrolase"/>
    <property type="match status" value="1"/>
</dbReference>
<comment type="similarity">
    <text evidence="2">Belongs to the carbon-nitrogen hydrolase superfamily.</text>
</comment>
<dbReference type="GO" id="GO:0033388">
    <property type="term" value="P:putrescine biosynthetic process from arginine"/>
    <property type="evidence" value="ECO:0007669"/>
    <property type="project" value="TreeGrafter"/>
</dbReference>
<dbReference type="InterPro" id="IPR003010">
    <property type="entry name" value="C-N_Hydrolase"/>
</dbReference>
<dbReference type="InterPro" id="IPR017755">
    <property type="entry name" value="N-carbamoylputrescine_amidase"/>
</dbReference>
<dbReference type="PANTHER" id="PTHR43674">
    <property type="entry name" value="NITRILASE C965.09-RELATED"/>
    <property type="match status" value="1"/>
</dbReference>
<evidence type="ECO:0000256" key="1">
    <source>
        <dbReference type="ARBA" id="ARBA00022801"/>
    </source>
</evidence>
<dbReference type="InterPro" id="IPR036526">
    <property type="entry name" value="C-N_Hydrolase_sf"/>
</dbReference>
<proteinExistence type="inferred from homology"/>
<keyword evidence="1" id="KW-0378">Hydrolase</keyword>
<dbReference type="Proteomes" id="UP000199214">
    <property type="component" value="Unassembled WGS sequence"/>
</dbReference>